<protein>
    <submittedName>
        <fullName evidence="1">Uncharacterized protein</fullName>
    </submittedName>
</protein>
<sequence length="101" mass="10982">MHWSTTMINGSPRLKRTALKNKLSAETESTFSSLETAISPSDGWGNAKSRKSYVCLTSLVPDEIDATKGESLHGGESEFSSTSAIAHAESWGYFVDVVHEM</sequence>
<evidence type="ECO:0000313" key="1">
    <source>
        <dbReference type="EMBL" id="CAD9338179.1"/>
    </source>
</evidence>
<gene>
    <name evidence="1" type="ORF">DBRI1063_LOCUS15141</name>
</gene>
<dbReference type="AlphaFoldDB" id="A0A6U3SGB0"/>
<reference evidence="1" key="1">
    <citation type="submission" date="2021-01" db="EMBL/GenBank/DDBJ databases">
        <authorList>
            <person name="Corre E."/>
            <person name="Pelletier E."/>
            <person name="Niang G."/>
            <person name="Scheremetjew M."/>
            <person name="Finn R."/>
            <person name="Kale V."/>
            <person name="Holt S."/>
            <person name="Cochrane G."/>
            <person name="Meng A."/>
            <person name="Brown T."/>
            <person name="Cohen L."/>
        </authorList>
    </citation>
    <scope>NUCLEOTIDE SEQUENCE</scope>
    <source>
        <strain evidence="1">Pop2</strain>
    </source>
</reference>
<name>A0A6U3SGB0_9STRA</name>
<proteinExistence type="predicted"/>
<accession>A0A6U3SGB0</accession>
<organism evidence="1">
    <name type="scientific">Ditylum brightwellii</name>
    <dbReference type="NCBI Taxonomy" id="49249"/>
    <lineage>
        <taxon>Eukaryota</taxon>
        <taxon>Sar</taxon>
        <taxon>Stramenopiles</taxon>
        <taxon>Ochrophyta</taxon>
        <taxon>Bacillariophyta</taxon>
        <taxon>Mediophyceae</taxon>
        <taxon>Lithodesmiophycidae</taxon>
        <taxon>Lithodesmiales</taxon>
        <taxon>Lithodesmiaceae</taxon>
        <taxon>Ditylum</taxon>
    </lineage>
</organism>
<dbReference type="EMBL" id="HBGN01023697">
    <property type="protein sequence ID" value="CAD9338179.1"/>
    <property type="molecule type" value="Transcribed_RNA"/>
</dbReference>